<evidence type="ECO:0000256" key="14">
    <source>
        <dbReference type="ARBA" id="ARBA00023136"/>
    </source>
</evidence>
<organism evidence="18 19">
    <name type="scientific">Colocasia esculenta</name>
    <name type="common">Wild taro</name>
    <name type="synonym">Arum esculentum</name>
    <dbReference type="NCBI Taxonomy" id="4460"/>
    <lineage>
        <taxon>Eukaryota</taxon>
        <taxon>Viridiplantae</taxon>
        <taxon>Streptophyta</taxon>
        <taxon>Embryophyta</taxon>
        <taxon>Tracheophyta</taxon>
        <taxon>Spermatophyta</taxon>
        <taxon>Magnoliopsida</taxon>
        <taxon>Liliopsida</taxon>
        <taxon>Araceae</taxon>
        <taxon>Aroideae</taxon>
        <taxon>Colocasieae</taxon>
        <taxon>Colocasia</taxon>
    </lineage>
</organism>
<dbReference type="GO" id="GO:0002229">
    <property type="term" value="P:defense response to oomycetes"/>
    <property type="evidence" value="ECO:0007669"/>
    <property type="project" value="UniProtKB-ARBA"/>
</dbReference>
<accession>A0A843X6Q0</accession>
<sequence length="713" mass="80719">MEEGWASPVEAPIKMDRLDTWSPQEIPYHVLVSATNNFSEEMILGKGGFGPVYRGFLTDLAVDVAIKKLSERSQQGLSEYMAEVKIITQLRHRNLVKLFGWCQERGELLLVYEFVPNGSLDNHLFKGSKLLDWSVRYKIVVGLANALTYLHDECDPCVLHRDIKSSNVLLDSKFDAKLGDFGLAKLFSIDESCLRVTHPAGTRGYWAPEYVFLSKASRRSDVYSFGVVALEIACGKKAILVMEEDDGEGYARLLVEWVWELYGKGSILGAADKRLNGDFDQLQMERLLVVGLWCAQPDPRMRPWLRQAMNALLFPETTPLPELPKAVVSWAYPVASMQMQTLQRFSNMPASSPMVKEQVKTRRWRFPQFRWWTKMSKPKSSGELLDDDPELKKLSFKLSTLRLATANFSDVNLLREGGYCAVYRGCLLDGLQVVVKKFSRGGEQAALEWRNQVAMFSKLQHRNLVRQLGLCTEEGERILVYEYASRGDLGRFLFDPKMSQQLGWDKRYKIVQGIARGLQYLHEGSRLSIVHRNLRASAILLDAAMNPKIAGFVFARVFDGDQTHLSTSRIVGTFGYMSPEYVMTGRYSNKLDVFSFGVLVLEIVTGRSISTFPRSTHSTFLTTDVWWRWIDGTALEIVDPALGGQYQRNEVMRCIQLALLCVQDDPNDRPTMSSVVAMLRNPSIPLRDPTKPGSFVEDSEVDTDVLSTLDEST</sequence>
<evidence type="ECO:0000259" key="17">
    <source>
        <dbReference type="PROSITE" id="PS50011"/>
    </source>
</evidence>
<evidence type="ECO:0000256" key="12">
    <source>
        <dbReference type="ARBA" id="ARBA00022840"/>
    </source>
</evidence>
<dbReference type="AlphaFoldDB" id="A0A843X6Q0"/>
<keyword evidence="16" id="KW-0325">Glycoprotein</keyword>
<evidence type="ECO:0000256" key="7">
    <source>
        <dbReference type="ARBA" id="ARBA00022692"/>
    </source>
</evidence>
<keyword evidence="4" id="KW-1003">Cell membrane</keyword>
<evidence type="ECO:0000313" key="18">
    <source>
        <dbReference type="EMBL" id="MQM14034.1"/>
    </source>
</evidence>
<keyword evidence="13" id="KW-1133">Transmembrane helix</keyword>
<evidence type="ECO:0000256" key="16">
    <source>
        <dbReference type="ARBA" id="ARBA00023180"/>
    </source>
</evidence>
<evidence type="ECO:0000256" key="8">
    <source>
        <dbReference type="ARBA" id="ARBA00022729"/>
    </source>
</evidence>
<dbReference type="PROSITE" id="PS00108">
    <property type="entry name" value="PROTEIN_KINASE_ST"/>
    <property type="match status" value="1"/>
</dbReference>
<dbReference type="GO" id="GO:0004674">
    <property type="term" value="F:protein serine/threonine kinase activity"/>
    <property type="evidence" value="ECO:0007669"/>
    <property type="project" value="UniProtKB-KW"/>
</dbReference>
<keyword evidence="8" id="KW-0732">Signal</keyword>
<dbReference type="Gene3D" id="3.30.200.20">
    <property type="entry name" value="Phosphorylase Kinase, domain 1"/>
    <property type="match status" value="2"/>
</dbReference>
<keyword evidence="11" id="KW-0418">Kinase</keyword>
<dbReference type="CDD" id="cd14066">
    <property type="entry name" value="STKc_IRAK"/>
    <property type="match status" value="1"/>
</dbReference>
<dbReference type="OrthoDB" id="1894756at2759"/>
<reference evidence="18" key="1">
    <citation type="submission" date="2017-07" db="EMBL/GenBank/DDBJ databases">
        <title>Taro Niue Genome Assembly and Annotation.</title>
        <authorList>
            <person name="Atibalentja N."/>
            <person name="Keating K."/>
            <person name="Fields C.J."/>
        </authorList>
    </citation>
    <scope>NUCLEOTIDE SEQUENCE</scope>
    <source>
        <strain evidence="18">Niue_2</strain>
        <tissue evidence="18">Leaf</tissue>
    </source>
</reference>
<dbReference type="FunFam" id="3.30.200.20:FF:000039">
    <property type="entry name" value="receptor-like protein kinase FERONIA"/>
    <property type="match status" value="1"/>
</dbReference>
<evidence type="ECO:0000256" key="15">
    <source>
        <dbReference type="ARBA" id="ARBA00023170"/>
    </source>
</evidence>
<evidence type="ECO:0000256" key="5">
    <source>
        <dbReference type="ARBA" id="ARBA00022527"/>
    </source>
</evidence>
<dbReference type="InterPro" id="IPR011009">
    <property type="entry name" value="Kinase-like_dom_sf"/>
</dbReference>
<evidence type="ECO:0000256" key="3">
    <source>
        <dbReference type="ARBA" id="ARBA00010217"/>
    </source>
</evidence>
<dbReference type="Pfam" id="PF00069">
    <property type="entry name" value="Pkinase"/>
    <property type="match status" value="1"/>
</dbReference>
<comment type="similarity">
    <text evidence="2">In the N-terminal section; belongs to the leguminous lectin family.</text>
</comment>
<dbReference type="SUPFAM" id="SSF56112">
    <property type="entry name" value="Protein kinase-like (PK-like)"/>
    <property type="match status" value="2"/>
</dbReference>
<keyword evidence="7" id="KW-0812">Transmembrane</keyword>
<dbReference type="InterPro" id="IPR052059">
    <property type="entry name" value="CR_Ser/Thr_kinase"/>
</dbReference>
<evidence type="ECO:0000256" key="4">
    <source>
        <dbReference type="ARBA" id="ARBA00022475"/>
    </source>
</evidence>
<dbReference type="Proteomes" id="UP000652761">
    <property type="component" value="Unassembled WGS sequence"/>
</dbReference>
<feature type="domain" description="Protein kinase" evidence="17">
    <location>
        <begin position="38"/>
        <end position="314"/>
    </location>
</feature>
<keyword evidence="9" id="KW-0677">Repeat</keyword>
<comment type="caution">
    <text evidence="18">The sequence shown here is derived from an EMBL/GenBank/DDBJ whole genome shotgun (WGS) entry which is preliminary data.</text>
</comment>
<dbReference type="Gene3D" id="1.10.510.10">
    <property type="entry name" value="Transferase(Phosphotransferase) domain 1"/>
    <property type="match status" value="2"/>
</dbReference>
<dbReference type="PROSITE" id="PS50011">
    <property type="entry name" value="PROTEIN_KINASE_DOM"/>
    <property type="match status" value="2"/>
</dbReference>
<gene>
    <name evidence="18" type="ORF">Taro_046969</name>
</gene>
<evidence type="ECO:0000256" key="2">
    <source>
        <dbReference type="ARBA" id="ARBA00008536"/>
    </source>
</evidence>
<evidence type="ECO:0000256" key="6">
    <source>
        <dbReference type="ARBA" id="ARBA00022679"/>
    </source>
</evidence>
<keyword evidence="10" id="KW-0547">Nucleotide-binding</keyword>
<proteinExistence type="inferred from homology"/>
<evidence type="ECO:0000256" key="13">
    <source>
        <dbReference type="ARBA" id="ARBA00022989"/>
    </source>
</evidence>
<evidence type="ECO:0000256" key="11">
    <source>
        <dbReference type="ARBA" id="ARBA00022777"/>
    </source>
</evidence>
<name>A0A843X6Q0_COLES</name>
<keyword evidence="19" id="KW-1185">Reference proteome</keyword>
<keyword evidence="12" id="KW-0067">ATP-binding</keyword>
<dbReference type="InterPro" id="IPR001245">
    <property type="entry name" value="Ser-Thr/Tyr_kinase_cat_dom"/>
</dbReference>
<evidence type="ECO:0000313" key="19">
    <source>
        <dbReference type="Proteomes" id="UP000652761"/>
    </source>
</evidence>
<dbReference type="EMBL" id="NMUH01005932">
    <property type="protein sequence ID" value="MQM14034.1"/>
    <property type="molecule type" value="Genomic_DNA"/>
</dbReference>
<dbReference type="GO" id="GO:0005524">
    <property type="term" value="F:ATP binding"/>
    <property type="evidence" value="ECO:0007669"/>
    <property type="project" value="UniProtKB-KW"/>
</dbReference>
<evidence type="ECO:0000256" key="9">
    <source>
        <dbReference type="ARBA" id="ARBA00022737"/>
    </source>
</evidence>
<keyword evidence="15" id="KW-0675">Receptor</keyword>
<keyword evidence="6" id="KW-0808">Transferase</keyword>
<evidence type="ECO:0000256" key="10">
    <source>
        <dbReference type="ARBA" id="ARBA00022741"/>
    </source>
</evidence>
<dbReference type="InterPro" id="IPR000719">
    <property type="entry name" value="Prot_kinase_dom"/>
</dbReference>
<feature type="domain" description="Protein kinase" evidence="17">
    <location>
        <begin position="408"/>
        <end position="684"/>
    </location>
</feature>
<dbReference type="FunFam" id="1.10.510.10:FF:000129">
    <property type="entry name" value="cysteine-rich receptor-like protein kinase 10"/>
    <property type="match status" value="1"/>
</dbReference>
<keyword evidence="14" id="KW-0472">Membrane</keyword>
<dbReference type="FunFam" id="1.10.510.10:FF:000240">
    <property type="entry name" value="Lectin-domain containing receptor kinase A4.3"/>
    <property type="match status" value="1"/>
</dbReference>
<protein>
    <recommendedName>
        <fullName evidence="17">Protein kinase domain-containing protein</fullName>
    </recommendedName>
</protein>
<dbReference type="Pfam" id="PF07714">
    <property type="entry name" value="PK_Tyr_Ser-Thr"/>
    <property type="match status" value="1"/>
</dbReference>
<comment type="subcellular location">
    <subcellularLocation>
        <location evidence="1">Cell membrane</location>
        <topology evidence="1">Single-pass type I membrane protein</topology>
    </subcellularLocation>
</comment>
<dbReference type="PANTHER" id="PTHR47973">
    <property type="entry name" value="CYSTEINE-RICH RECEPTOR-LIKE PROTEIN KINASE 3"/>
    <property type="match status" value="1"/>
</dbReference>
<dbReference type="SMART" id="SM00220">
    <property type="entry name" value="S_TKc"/>
    <property type="match status" value="2"/>
</dbReference>
<dbReference type="InterPro" id="IPR008271">
    <property type="entry name" value="Ser/Thr_kinase_AS"/>
</dbReference>
<comment type="similarity">
    <text evidence="3">In the C-terminal section; belongs to the protein kinase superfamily. Ser/Thr protein kinase family.</text>
</comment>
<evidence type="ECO:0000256" key="1">
    <source>
        <dbReference type="ARBA" id="ARBA00004251"/>
    </source>
</evidence>
<keyword evidence="5" id="KW-0723">Serine/threonine-protein kinase</keyword>
<dbReference type="GO" id="GO:0005886">
    <property type="term" value="C:plasma membrane"/>
    <property type="evidence" value="ECO:0007669"/>
    <property type="project" value="UniProtKB-SubCell"/>
</dbReference>